<proteinExistence type="predicted"/>
<sequence>IIFQKYCHGATSAAIFGEIICQKLKEPFEQSVYKKTARDLTDEMRSNCESLNGNRSSLEKHMLKTLAEKGHFDKYMNYINNPRYHFKRFIRDEVSRYITDKFSVSVLPKMKENIKLLQQKIMKAAHESTEHVHKNRGDAGLWLKSFTQQLSEELIFSEKDLSGVKHDDVDDFNLLEDVIRQELPAIIFDISSRFNTNTFPVNLDYKDKPDELLIDHFCQCCWVQCPFCAAICTNTIENHPGDHSVSFHRVTGLTGMKYRNTTNLSISICTSAVASNRSFYPRNSDDAVLWREYRSAGEDYVKWSITSDLSELPYWKWFVCRFQKDLETHYNSTFEGSGEIPDEWRKHSKHEALESLDKYT</sequence>
<evidence type="ECO:0000313" key="2">
    <source>
        <dbReference type="Proteomes" id="UP000472260"/>
    </source>
</evidence>
<evidence type="ECO:0000313" key="1">
    <source>
        <dbReference type="Ensembl" id="ENSSANP00000105995.1"/>
    </source>
</evidence>
<keyword evidence="2" id="KW-1185">Reference proteome</keyword>
<evidence type="ECO:0008006" key="3">
    <source>
        <dbReference type="Google" id="ProtNLM"/>
    </source>
</evidence>
<dbReference type="PANTHER" id="PTHR22796">
    <property type="entry name" value="URG4-RELATED"/>
    <property type="match status" value="1"/>
</dbReference>
<organism evidence="1 2">
    <name type="scientific">Sinocyclocheilus anshuiensis</name>
    <dbReference type="NCBI Taxonomy" id="1608454"/>
    <lineage>
        <taxon>Eukaryota</taxon>
        <taxon>Metazoa</taxon>
        <taxon>Chordata</taxon>
        <taxon>Craniata</taxon>
        <taxon>Vertebrata</taxon>
        <taxon>Euteleostomi</taxon>
        <taxon>Actinopterygii</taxon>
        <taxon>Neopterygii</taxon>
        <taxon>Teleostei</taxon>
        <taxon>Ostariophysi</taxon>
        <taxon>Cypriniformes</taxon>
        <taxon>Cyprinidae</taxon>
        <taxon>Cyprininae</taxon>
        <taxon>Sinocyclocheilus</taxon>
    </lineage>
</organism>
<dbReference type="Proteomes" id="UP000472260">
    <property type="component" value="Unassembled WGS sequence"/>
</dbReference>
<dbReference type="Ensembl" id="ENSSANT00000112473.1">
    <property type="protein sequence ID" value="ENSSANP00000105995.1"/>
    <property type="gene ID" value="ENSSANG00000051830.1"/>
</dbReference>
<reference evidence="1" key="1">
    <citation type="submission" date="2025-08" db="UniProtKB">
        <authorList>
            <consortium name="Ensembl"/>
        </authorList>
    </citation>
    <scope>IDENTIFICATION</scope>
</reference>
<protein>
    <recommendedName>
        <fullName evidence="3">Interferon-induced very large GTPase 1</fullName>
    </recommendedName>
</protein>
<dbReference type="AlphaFoldDB" id="A0A671TCB3"/>
<accession>A0A671TCB3</accession>
<dbReference type="PANTHER" id="PTHR22796:SF6">
    <property type="entry name" value="INTERFERON-INDUCED VERY LARGE GTPASE 1-RELATED"/>
    <property type="match status" value="1"/>
</dbReference>
<reference evidence="1" key="2">
    <citation type="submission" date="2025-09" db="UniProtKB">
        <authorList>
            <consortium name="Ensembl"/>
        </authorList>
    </citation>
    <scope>IDENTIFICATION</scope>
</reference>
<name>A0A671TCB3_9TELE</name>